<dbReference type="GO" id="GO:0016887">
    <property type="term" value="F:ATP hydrolysis activity"/>
    <property type="evidence" value="ECO:0007669"/>
    <property type="project" value="InterPro"/>
</dbReference>
<dbReference type="PANTHER" id="PTHR43581">
    <property type="entry name" value="ATP/GTP PHOSPHATASE"/>
    <property type="match status" value="1"/>
</dbReference>
<evidence type="ECO:0000313" key="3">
    <source>
        <dbReference type="EMBL" id="MCG7948973.1"/>
    </source>
</evidence>
<gene>
    <name evidence="3" type="ORF">JAZ07_21765</name>
</gene>
<dbReference type="Gene3D" id="3.40.50.300">
    <property type="entry name" value="P-loop containing nucleotide triphosphate hydrolases"/>
    <property type="match status" value="1"/>
</dbReference>
<protein>
    <submittedName>
        <fullName evidence="3">AAA family ATPase</fullName>
    </submittedName>
</protein>
<organism evidence="3 4">
    <name type="scientific">Candidatus Thiodiazotropha taylori</name>
    <dbReference type="NCBI Taxonomy" id="2792791"/>
    <lineage>
        <taxon>Bacteria</taxon>
        <taxon>Pseudomonadati</taxon>
        <taxon>Pseudomonadota</taxon>
        <taxon>Gammaproteobacteria</taxon>
        <taxon>Chromatiales</taxon>
        <taxon>Sedimenticolaceae</taxon>
        <taxon>Candidatus Thiodiazotropha</taxon>
    </lineage>
</organism>
<dbReference type="SUPFAM" id="SSF52540">
    <property type="entry name" value="P-loop containing nucleoside triphosphate hydrolases"/>
    <property type="match status" value="1"/>
</dbReference>
<dbReference type="AlphaFoldDB" id="A0A9E4N7L5"/>
<dbReference type="PANTHER" id="PTHR43581:SF2">
    <property type="entry name" value="EXCINUCLEASE ATPASE SUBUNIT"/>
    <property type="match status" value="1"/>
</dbReference>
<dbReference type="GO" id="GO:0005524">
    <property type="term" value="F:ATP binding"/>
    <property type="evidence" value="ECO:0007669"/>
    <property type="project" value="InterPro"/>
</dbReference>
<dbReference type="InterPro" id="IPR041685">
    <property type="entry name" value="AAA_GajA/Old/RecF-like"/>
</dbReference>
<evidence type="ECO:0000313" key="4">
    <source>
        <dbReference type="Proteomes" id="UP000886667"/>
    </source>
</evidence>
<dbReference type="EMBL" id="JAEPCM010000830">
    <property type="protein sequence ID" value="MCG7948973.1"/>
    <property type="molecule type" value="Genomic_DNA"/>
</dbReference>
<dbReference type="Proteomes" id="UP000886667">
    <property type="component" value="Unassembled WGS sequence"/>
</dbReference>
<name>A0A9E4N7L5_9GAMM</name>
<reference evidence="3" key="1">
    <citation type="journal article" date="2021" name="Proc. Natl. Acad. Sci. U.S.A.">
        <title>Global biogeography of chemosynthetic symbionts reveals both localized and globally distributed symbiont groups. .</title>
        <authorList>
            <person name="Osvatic J.T."/>
            <person name="Wilkins L.G.E."/>
            <person name="Leibrecht L."/>
            <person name="Leray M."/>
            <person name="Zauner S."/>
            <person name="Polzin J."/>
            <person name="Camacho Y."/>
            <person name="Gros O."/>
            <person name="van Gils J.A."/>
            <person name="Eisen J.A."/>
            <person name="Petersen J.M."/>
            <person name="Yuen B."/>
        </authorList>
    </citation>
    <scope>NUCLEOTIDE SEQUENCE</scope>
    <source>
        <strain evidence="3">MAGclacostrist064TRANS</strain>
    </source>
</reference>
<dbReference type="InterPro" id="IPR027417">
    <property type="entry name" value="P-loop_NTPase"/>
</dbReference>
<evidence type="ECO:0000259" key="2">
    <source>
        <dbReference type="Pfam" id="PF13304"/>
    </source>
</evidence>
<proteinExistence type="predicted"/>
<feature type="domain" description="Endonuclease GajA/Old nuclease/RecF-like AAA" evidence="1">
    <location>
        <begin position="1"/>
        <end position="136"/>
    </location>
</feature>
<dbReference type="InterPro" id="IPR051396">
    <property type="entry name" value="Bact_Antivir_Def_Nuclease"/>
</dbReference>
<accession>A0A9E4N7L5</accession>
<feature type="domain" description="ATPase AAA-type core" evidence="2">
    <location>
        <begin position="195"/>
        <end position="363"/>
    </location>
</feature>
<comment type="caution">
    <text evidence="3">The sequence shown here is derived from an EMBL/GenBank/DDBJ whole genome shotgun (WGS) entry which is preliminary data.</text>
</comment>
<evidence type="ECO:0000259" key="1">
    <source>
        <dbReference type="Pfam" id="PF13175"/>
    </source>
</evidence>
<dbReference type="InterPro" id="IPR003959">
    <property type="entry name" value="ATPase_AAA_core"/>
</dbReference>
<dbReference type="Pfam" id="PF13175">
    <property type="entry name" value="AAA_15"/>
    <property type="match status" value="1"/>
</dbReference>
<dbReference type="Pfam" id="PF13304">
    <property type="entry name" value="AAA_21"/>
    <property type="match status" value="1"/>
</dbReference>
<sequence length="417" mass="46387">MAISRLYIRNFKGVDEGRWVDIKPITVFIGANSSGKSSCIHALACLSQTLKLPNNSAPIIIDDEYANVHLGRFIEVIHSKSYQNTISLGFTTGEIQFVELDENEKKPKKRKSKVEVKYEFKCSQRTQDIRIETASINMLDVEFTIKWNGKSYTVTNKKTSSKFSCSLGPGFLITPDSIFGKTTKNTGDFLPLLAAQSALSSELLSTCYLGPFRESPRRKYETWGATPTEVGARGEAAITMLANESFQTTKRPHIKQIAGWLKKLGLAKEVSIKRVGKSDLVDLKLGLNDGGSFPIADLGYGLSQVMPVLTQCSFAEKGTTLLFEQPEIHLHTKSSRELATVFIDTAKEKGSNIVLETHSPDLVKQFMRELKQGNLQAEDFVLYKVTRENGATCINQIEIDSGNDFDVYDNWETGISI</sequence>